<organism evidence="1">
    <name type="scientific">gut metagenome</name>
    <dbReference type="NCBI Taxonomy" id="749906"/>
    <lineage>
        <taxon>unclassified sequences</taxon>
        <taxon>metagenomes</taxon>
        <taxon>organismal metagenomes</taxon>
    </lineage>
</organism>
<dbReference type="InterPro" id="IPR052188">
    <property type="entry name" value="Ni-pincer_cofactor_biosynth"/>
</dbReference>
<dbReference type="SUPFAM" id="SSF52402">
    <property type="entry name" value="Adenine nucleotide alpha hydrolases-like"/>
    <property type="match status" value="1"/>
</dbReference>
<gene>
    <name evidence="1" type="ORF">EVA_18210</name>
</gene>
<dbReference type="PANTHER" id="PTHR43169">
    <property type="entry name" value="EXSB FAMILY PROTEIN"/>
    <property type="match status" value="1"/>
</dbReference>
<feature type="non-terminal residue" evidence="1">
    <location>
        <position position="170"/>
    </location>
</feature>
<comment type="caution">
    <text evidence="1">The sequence shown here is derived from an EMBL/GenBank/DDBJ whole genome shotgun (WGS) entry which is preliminary data.</text>
</comment>
<protein>
    <submittedName>
        <fullName evidence="1">ExsB family protein</fullName>
    </submittedName>
</protein>
<proteinExistence type="predicted"/>
<dbReference type="InterPro" id="IPR014729">
    <property type="entry name" value="Rossmann-like_a/b/a_fold"/>
</dbReference>
<dbReference type="Pfam" id="PF06508">
    <property type="entry name" value="QueC"/>
    <property type="match status" value="1"/>
</dbReference>
<name>J9FGX4_9ZZZZ</name>
<accession>J9FGX4</accession>
<reference evidence="1" key="1">
    <citation type="journal article" date="2012" name="PLoS ONE">
        <title>Gene sets for utilization of primary and secondary nutrition supplies in the distal gut of endangered iberian lynx.</title>
        <authorList>
            <person name="Alcaide M."/>
            <person name="Messina E."/>
            <person name="Richter M."/>
            <person name="Bargiela R."/>
            <person name="Peplies J."/>
            <person name="Huws S.A."/>
            <person name="Newbold C.J."/>
            <person name="Golyshin P.N."/>
            <person name="Simon M.A."/>
            <person name="Lopez G."/>
            <person name="Yakimov M.M."/>
            <person name="Ferrer M."/>
        </authorList>
    </citation>
    <scope>NUCLEOTIDE SEQUENCE</scope>
</reference>
<dbReference type="AlphaFoldDB" id="J9FGX4"/>
<dbReference type="PANTHER" id="PTHR43169:SF2">
    <property type="entry name" value="NAD_GMP SYNTHASE DOMAIN-CONTAINING PROTEIN"/>
    <property type="match status" value="1"/>
</dbReference>
<dbReference type="EMBL" id="AMCI01006821">
    <property type="protein sequence ID" value="EJW93683.1"/>
    <property type="molecule type" value="Genomic_DNA"/>
</dbReference>
<dbReference type="Gene3D" id="3.40.50.620">
    <property type="entry name" value="HUPs"/>
    <property type="match status" value="1"/>
</dbReference>
<sequence>MLQVTNDSSRGESALLRFFDGGSRIALALSGGCDSAYLLALAVRAGCDVRPYFVKSDFQPEFELEDARRLCKELGVELTVLHVQPLADKQIVQNSPHRCYYCKRMLFSALVEVAQKDGCAVIWDGTNASDVEIDRPGMKALQELEVQSPLRICGLTKLQVREGSRRIGLF</sequence>
<evidence type="ECO:0000313" key="1">
    <source>
        <dbReference type="EMBL" id="EJW93683.1"/>
    </source>
</evidence>
<dbReference type="InterPro" id="IPR018317">
    <property type="entry name" value="QueC"/>
</dbReference>